<name>A0ABS7HT20_9MICO</name>
<evidence type="ECO:0000313" key="8">
    <source>
        <dbReference type="Proteomes" id="UP001196843"/>
    </source>
</evidence>
<keyword evidence="8" id="KW-1185">Reference proteome</keyword>
<dbReference type="RefSeq" id="WP_220302085.1">
    <property type="nucleotide sequence ID" value="NZ_JAEUAW010000018.1"/>
</dbReference>
<keyword evidence="4 5" id="KW-0472">Membrane</keyword>
<dbReference type="Proteomes" id="UP001196843">
    <property type="component" value="Unassembled WGS sequence"/>
</dbReference>
<accession>A0ABS7HT20</accession>
<evidence type="ECO:0000259" key="6">
    <source>
        <dbReference type="Pfam" id="PF06803"/>
    </source>
</evidence>
<dbReference type="EMBL" id="JAEUAW010000018">
    <property type="protein sequence ID" value="MBW9095380.1"/>
    <property type="molecule type" value="Genomic_DNA"/>
</dbReference>
<evidence type="ECO:0000256" key="5">
    <source>
        <dbReference type="SAM" id="Phobius"/>
    </source>
</evidence>
<evidence type="ECO:0000256" key="1">
    <source>
        <dbReference type="ARBA" id="ARBA00004127"/>
    </source>
</evidence>
<organism evidence="7 8">
    <name type="scientific">Microbacterium jejuense</name>
    <dbReference type="NCBI Taxonomy" id="1263637"/>
    <lineage>
        <taxon>Bacteria</taxon>
        <taxon>Bacillati</taxon>
        <taxon>Actinomycetota</taxon>
        <taxon>Actinomycetes</taxon>
        <taxon>Micrococcales</taxon>
        <taxon>Microbacteriaceae</taxon>
        <taxon>Microbacterium</taxon>
    </lineage>
</organism>
<evidence type="ECO:0000256" key="4">
    <source>
        <dbReference type="ARBA" id="ARBA00023136"/>
    </source>
</evidence>
<feature type="transmembrane region" description="Helical" evidence="5">
    <location>
        <begin position="6"/>
        <end position="28"/>
    </location>
</feature>
<feature type="domain" description="DUF1232" evidence="6">
    <location>
        <begin position="66"/>
        <end position="101"/>
    </location>
</feature>
<keyword evidence="2 5" id="KW-0812">Transmembrane</keyword>
<evidence type="ECO:0000256" key="2">
    <source>
        <dbReference type="ARBA" id="ARBA00022692"/>
    </source>
</evidence>
<comment type="caution">
    <text evidence="7">The sequence shown here is derived from an EMBL/GenBank/DDBJ whole genome shotgun (WGS) entry which is preliminary data.</text>
</comment>
<reference evidence="7 8" key="1">
    <citation type="journal article" date="2021" name="MBio">
        <title>Poor Competitiveness of Bradyrhizobium in Pigeon Pea Root Colonization in Indian Soils.</title>
        <authorList>
            <person name="Chalasani D."/>
            <person name="Basu A."/>
            <person name="Pullabhotla S.V.S.R.N."/>
            <person name="Jorrin B."/>
            <person name="Neal A.L."/>
            <person name="Poole P.S."/>
            <person name="Podile A.R."/>
            <person name="Tkacz A."/>
        </authorList>
    </citation>
    <scope>NUCLEOTIDE SEQUENCE [LARGE SCALE GENOMIC DNA]</scope>
    <source>
        <strain evidence="7 8">HU14</strain>
    </source>
</reference>
<proteinExistence type="predicted"/>
<evidence type="ECO:0000313" key="7">
    <source>
        <dbReference type="EMBL" id="MBW9095380.1"/>
    </source>
</evidence>
<keyword evidence="3 5" id="KW-1133">Transmembrane helix</keyword>
<comment type="subcellular location">
    <subcellularLocation>
        <location evidence="1">Endomembrane system</location>
        <topology evidence="1">Multi-pass membrane protein</topology>
    </subcellularLocation>
</comment>
<sequence>MPEWLIVVLGVAGGFVLLWLVLLLVLWIQQRRAGSDVDWKGMLRLVPDVIRLVRRLAGDPAVPRGTRWWLVGLLGYLLLPIDLVPDFIPVLGYADDAIVVAIVLRFAIRHAGIEAIRRHWAGTPAGLQSVLTLAGYGKANSGV</sequence>
<dbReference type="InterPro" id="IPR010652">
    <property type="entry name" value="DUF1232"/>
</dbReference>
<evidence type="ECO:0000256" key="3">
    <source>
        <dbReference type="ARBA" id="ARBA00022989"/>
    </source>
</evidence>
<dbReference type="Pfam" id="PF06803">
    <property type="entry name" value="DUF1232"/>
    <property type="match status" value="1"/>
</dbReference>
<protein>
    <submittedName>
        <fullName evidence="7">DUF1232 domain-containing protein</fullName>
    </submittedName>
</protein>
<gene>
    <name evidence="7" type="ORF">JNB62_16995</name>
</gene>